<dbReference type="Proteomes" id="UP000316476">
    <property type="component" value="Unassembled WGS sequence"/>
</dbReference>
<protein>
    <submittedName>
        <fullName evidence="2">MinD/ParA/CobQ/CobA-like protein</fullName>
        <ecNumber evidence="2">3.6.-.-</ecNumber>
    </submittedName>
</protein>
<dbReference type="GO" id="GO:0016787">
    <property type="term" value="F:hydrolase activity"/>
    <property type="evidence" value="ECO:0007669"/>
    <property type="project" value="UniProtKB-KW"/>
</dbReference>
<keyword evidence="2" id="KW-0378">Hydrolase</keyword>
<organism evidence="2 3">
    <name type="scientific">Crateriforma conspicua</name>
    <dbReference type="NCBI Taxonomy" id="2527996"/>
    <lineage>
        <taxon>Bacteria</taxon>
        <taxon>Pseudomonadati</taxon>
        <taxon>Planctomycetota</taxon>
        <taxon>Planctomycetia</taxon>
        <taxon>Planctomycetales</taxon>
        <taxon>Planctomycetaceae</taxon>
        <taxon>Crateriforma</taxon>
    </lineage>
</organism>
<dbReference type="Gene3D" id="3.40.50.300">
    <property type="entry name" value="P-loop containing nucleotide triphosphate hydrolases"/>
    <property type="match status" value="1"/>
</dbReference>
<dbReference type="EC" id="3.6.-.-" evidence="2"/>
<sequence length="270" mass="29296">MAKSIACFANKGGTGKTTSVVNIGGIYAGQGARTLMIDMDPQSSLSKFFLGSDGVHGLYPNQTVASLFDEACIPNPKDLVHATQFENIFVTPASEHLKKHNKPEPYKLGEIQTVLRDFVSDVSDQFDFILIDCAPDVSNLPTRASLIAADYAIAPILPERFSVQAIAGVDTELARARDINNRLVFLGYFLSQRRSRLGLHDATESNLRSVQGERVFETVIPQAVAVAEAQQMGQPITIYDASTSAAKITAQLAAEILTRIANQNQTRRAA</sequence>
<dbReference type="OrthoDB" id="9815116at2"/>
<dbReference type="AlphaFoldDB" id="A0A5C6FJ01"/>
<evidence type="ECO:0000313" key="2">
    <source>
        <dbReference type="EMBL" id="TWU59634.1"/>
    </source>
</evidence>
<dbReference type="InterPro" id="IPR027417">
    <property type="entry name" value="P-loop_NTPase"/>
</dbReference>
<proteinExistence type="predicted"/>
<feature type="domain" description="AAA" evidence="1">
    <location>
        <begin position="3"/>
        <end position="178"/>
    </location>
</feature>
<evidence type="ECO:0000259" key="1">
    <source>
        <dbReference type="Pfam" id="PF13614"/>
    </source>
</evidence>
<dbReference type="EMBL" id="SJPZ01000005">
    <property type="protein sequence ID" value="TWU59634.1"/>
    <property type="molecule type" value="Genomic_DNA"/>
</dbReference>
<dbReference type="PANTHER" id="PTHR13696:SF52">
    <property type="entry name" value="PARA FAMILY PROTEIN CT_582"/>
    <property type="match status" value="1"/>
</dbReference>
<dbReference type="RefSeq" id="WP_146416551.1">
    <property type="nucleotide sequence ID" value="NZ_SJPZ01000005.1"/>
</dbReference>
<accession>A0A5C6FJ01</accession>
<name>A0A5C6FJ01_9PLAN</name>
<dbReference type="Pfam" id="PF13614">
    <property type="entry name" value="AAA_31"/>
    <property type="match status" value="1"/>
</dbReference>
<dbReference type="SUPFAM" id="SSF52540">
    <property type="entry name" value="P-loop containing nucleoside triphosphate hydrolases"/>
    <property type="match status" value="1"/>
</dbReference>
<reference evidence="2 3" key="1">
    <citation type="submission" date="2019-02" db="EMBL/GenBank/DDBJ databases">
        <title>Deep-cultivation of Planctomycetes and their phenomic and genomic characterization uncovers novel biology.</title>
        <authorList>
            <person name="Wiegand S."/>
            <person name="Jogler M."/>
            <person name="Boedeker C."/>
            <person name="Pinto D."/>
            <person name="Vollmers J."/>
            <person name="Rivas-Marin E."/>
            <person name="Kohn T."/>
            <person name="Peeters S.H."/>
            <person name="Heuer A."/>
            <person name="Rast P."/>
            <person name="Oberbeckmann S."/>
            <person name="Bunk B."/>
            <person name="Jeske O."/>
            <person name="Meyerdierks A."/>
            <person name="Storesund J.E."/>
            <person name="Kallscheuer N."/>
            <person name="Luecker S."/>
            <person name="Lage O.M."/>
            <person name="Pohl T."/>
            <person name="Merkel B.J."/>
            <person name="Hornburger P."/>
            <person name="Mueller R.-W."/>
            <person name="Bruemmer F."/>
            <person name="Labrenz M."/>
            <person name="Spormann A.M."/>
            <person name="Op Den Camp H."/>
            <person name="Overmann J."/>
            <person name="Amann R."/>
            <person name="Jetten M.S.M."/>
            <person name="Mascher T."/>
            <person name="Medema M.H."/>
            <person name="Devos D.P."/>
            <person name="Kaster A.-K."/>
            <person name="Ovreas L."/>
            <person name="Rohde M."/>
            <person name="Galperin M.Y."/>
            <person name="Jogler C."/>
        </authorList>
    </citation>
    <scope>NUCLEOTIDE SEQUENCE [LARGE SCALE GENOMIC DNA]</scope>
    <source>
        <strain evidence="2 3">V7</strain>
    </source>
</reference>
<dbReference type="PANTHER" id="PTHR13696">
    <property type="entry name" value="P-LOOP CONTAINING NUCLEOSIDE TRIPHOSPHATE HYDROLASE"/>
    <property type="match status" value="1"/>
</dbReference>
<comment type="caution">
    <text evidence="2">The sequence shown here is derived from an EMBL/GenBank/DDBJ whole genome shotgun (WGS) entry which is preliminary data.</text>
</comment>
<dbReference type="InterPro" id="IPR025669">
    <property type="entry name" value="AAA_dom"/>
</dbReference>
<evidence type="ECO:0000313" key="3">
    <source>
        <dbReference type="Proteomes" id="UP000316476"/>
    </source>
</evidence>
<dbReference type="InterPro" id="IPR050678">
    <property type="entry name" value="DNA_Partitioning_ATPase"/>
</dbReference>
<dbReference type="CDD" id="cd02042">
    <property type="entry name" value="ParAB_family"/>
    <property type="match status" value="1"/>
</dbReference>
<gene>
    <name evidence="2" type="ORF">V7x_55440</name>
</gene>